<dbReference type="AlphaFoldDB" id="A0AAD2ABN8"/>
<reference evidence="1" key="1">
    <citation type="submission" date="2023-05" db="EMBL/GenBank/DDBJ databases">
        <authorList>
            <person name="Huff M."/>
        </authorList>
    </citation>
    <scope>NUCLEOTIDE SEQUENCE</scope>
</reference>
<gene>
    <name evidence="1" type="ORF">FPE_LOCUS32694</name>
</gene>
<dbReference type="EMBL" id="OU503056">
    <property type="protein sequence ID" value="CAI9785264.1"/>
    <property type="molecule type" value="Genomic_DNA"/>
</dbReference>
<protein>
    <submittedName>
        <fullName evidence="1">Uncharacterized protein</fullName>
    </submittedName>
</protein>
<proteinExistence type="predicted"/>
<evidence type="ECO:0000313" key="2">
    <source>
        <dbReference type="Proteomes" id="UP000834106"/>
    </source>
</evidence>
<dbReference type="Proteomes" id="UP000834106">
    <property type="component" value="Chromosome 21"/>
</dbReference>
<accession>A0AAD2ABN8</accession>
<sequence>MGGCVSKPKQKVKSNAKYLYKSCKFRQKIAPSVPVAPVKPLTDAENYASDFSVQELASFDIQSGETTICCRSEVQTFQRSELQHNHNEIGINGTCQEEEWFDSVSVLDSDTDEDFVSNDCDILLTEFDDAMNGFGGGGVLLLLHPALVAVCAEEFGFRICL</sequence>
<keyword evidence="2" id="KW-1185">Reference proteome</keyword>
<evidence type="ECO:0000313" key="1">
    <source>
        <dbReference type="EMBL" id="CAI9785264.1"/>
    </source>
</evidence>
<name>A0AAD2ABN8_9LAMI</name>
<organism evidence="1 2">
    <name type="scientific">Fraxinus pennsylvanica</name>
    <dbReference type="NCBI Taxonomy" id="56036"/>
    <lineage>
        <taxon>Eukaryota</taxon>
        <taxon>Viridiplantae</taxon>
        <taxon>Streptophyta</taxon>
        <taxon>Embryophyta</taxon>
        <taxon>Tracheophyta</taxon>
        <taxon>Spermatophyta</taxon>
        <taxon>Magnoliopsida</taxon>
        <taxon>eudicotyledons</taxon>
        <taxon>Gunneridae</taxon>
        <taxon>Pentapetalae</taxon>
        <taxon>asterids</taxon>
        <taxon>lamiids</taxon>
        <taxon>Lamiales</taxon>
        <taxon>Oleaceae</taxon>
        <taxon>Oleeae</taxon>
        <taxon>Fraxinus</taxon>
    </lineage>
</organism>